<dbReference type="EMBL" id="MU274916">
    <property type="protein sequence ID" value="KAI0087865.1"/>
    <property type="molecule type" value="Genomic_DNA"/>
</dbReference>
<evidence type="ECO:0000313" key="1">
    <source>
        <dbReference type="EMBL" id="KAI0087865.1"/>
    </source>
</evidence>
<accession>A0ACB8U1I9</accession>
<proteinExistence type="predicted"/>
<organism evidence="1 2">
    <name type="scientific">Irpex rosettiformis</name>
    <dbReference type="NCBI Taxonomy" id="378272"/>
    <lineage>
        <taxon>Eukaryota</taxon>
        <taxon>Fungi</taxon>
        <taxon>Dikarya</taxon>
        <taxon>Basidiomycota</taxon>
        <taxon>Agaricomycotina</taxon>
        <taxon>Agaricomycetes</taxon>
        <taxon>Polyporales</taxon>
        <taxon>Irpicaceae</taxon>
        <taxon>Irpex</taxon>
    </lineage>
</organism>
<keyword evidence="2" id="KW-1185">Reference proteome</keyword>
<sequence>MAANPRVSGFWSAQSDNMGYYARGDEEEGLGLVDGVDGDEGLDGVVEDGRTPLDRTIDRIGMGSYQWTLLSLCGFGWLADNMWIQAIAIILPRVQQHFTVPDKYIGTLSSSMFAGMMFGAIGWGTCSDLMGRTAAFNATLFLTAVFGVLASFANTFTTLCISLFLLGSAVGGSMPTDGTLLLEHMPNGKQYLVTALSVFFSIGSVVSAVIGLIVIPSRSCPPAPEICDVATQNTGWKYLLIALGLLTLAMFTARILFFRLHESPRYLVHAGRPHEAIESLQMISKFNGSELSLDLEDVYDHRHPTQGSPSNGEASSSTGLRRSSPPRTNVVFDADVETPRTLSMQASHEILRGPPETRPSDYSSTGEPNVNLSDHTFQTPLLPNDHLTLDDGIAGSALASAVEVEAGEEEEDHVKDRSTQPRARPHPTSPSHTRLGSSFSRRSTSSRRASRISFEEVKSSRVYRMLPRWVRRPLGAWVERVAMVLEPEWLKTTVLVWIVWCAMSLAYTMFNVYLPKLLEGRGGDDGTKKTLQDNLWDVVIYTVGGCPGAIIGAYLVDSRLGRRWSLAGSTLLTALFCLFFVWARHPWAVQASTVGISLSATAMWAVLYGWTPEIFDTKVRGTACGIASALSRIGGMIAPLLGGSLLMIDNSFPVYASIGIFLLATVAVLLLREHEGRRGSGTGLAH</sequence>
<gene>
    <name evidence="1" type="ORF">BDY19DRAFT_985935</name>
</gene>
<evidence type="ECO:0000313" key="2">
    <source>
        <dbReference type="Proteomes" id="UP001055072"/>
    </source>
</evidence>
<name>A0ACB8U1I9_9APHY</name>
<reference evidence="1" key="1">
    <citation type="journal article" date="2021" name="Environ. Microbiol.">
        <title>Gene family expansions and transcriptome signatures uncover fungal adaptations to wood decay.</title>
        <authorList>
            <person name="Hage H."/>
            <person name="Miyauchi S."/>
            <person name="Viragh M."/>
            <person name="Drula E."/>
            <person name="Min B."/>
            <person name="Chaduli D."/>
            <person name="Navarro D."/>
            <person name="Favel A."/>
            <person name="Norest M."/>
            <person name="Lesage-Meessen L."/>
            <person name="Balint B."/>
            <person name="Merenyi Z."/>
            <person name="de Eugenio L."/>
            <person name="Morin E."/>
            <person name="Martinez A.T."/>
            <person name="Baldrian P."/>
            <person name="Stursova M."/>
            <person name="Martinez M.J."/>
            <person name="Novotny C."/>
            <person name="Magnuson J.K."/>
            <person name="Spatafora J.W."/>
            <person name="Maurice S."/>
            <person name="Pangilinan J."/>
            <person name="Andreopoulos W."/>
            <person name="LaButti K."/>
            <person name="Hundley H."/>
            <person name="Na H."/>
            <person name="Kuo A."/>
            <person name="Barry K."/>
            <person name="Lipzen A."/>
            <person name="Henrissat B."/>
            <person name="Riley R."/>
            <person name="Ahrendt S."/>
            <person name="Nagy L.G."/>
            <person name="Grigoriev I.V."/>
            <person name="Martin F."/>
            <person name="Rosso M.N."/>
        </authorList>
    </citation>
    <scope>NUCLEOTIDE SEQUENCE</scope>
    <source>
        <strain evidence="1">CBS 384.51</strain>
    </source>
</reference>
<comment type="caution">
    <text evidence="1">The sequence shown here is derived from an EMBL/GenBank/DDBJ whole genome shotgun (WGS) entry which is preliminary data.</text>
</comment>
<protein>
    <submittedName>
        <fullName evidence="1">Major facilitator superfamily domain-containing protein</fullName>
    </submittedName>
</protein>
<dbReference type="Proteomes" id="UP001055072">
    <property type="component" value="Unassembled WGS sequence"/>
</dbReference>